<name>A0A5P8ARK5_9SPIR</name>
<proteinExistence type="predicted"/>
<sequence>MKLSTAKMGVDILTKFTEILKQDTQDKNTHLYTNIFLKVVNYVYSLYQASISRMEQKEAIKLLSEIEEIIRLNIEIIENCDDYYDNDDYLKYITQLRAKRNKIMSTYIKVLKEA</sequence>
<reference evidence="3" key="2">
    <citation type="submission" date="2022-12" db="EMBL/GenBank/DDBJ databases">
        <title>B. miyamotoi WGS.</title>
        <authorList>
            <person name="Gabriele M."/>
            <person name="Kuleshov K.V."/>
            <person name="Hepner S."/>
            <person name="Hoornstra D."/>
            <person name="Hovius J.W."/>
            <person name="Platonov A.E."/>
            <person name="Fingerle V."/>
            <person name="Strube C."/>
        </authorList>
    </citation>
    <scope>NUCLEOTIDE SEQUENCE</scope>
    <source>
        <strain evidence="3">ZStruIII14-9</strain>
        <plasmid evidence="3">pZSt-cp30-5xcp24-1</plasmid>
    </source>
</reference>
<keyword evidence="1" id="KW-0614">Plasmid</keyword>
<dbReference type="EMBL" id="CP114724">
    <property type="protein sequence ID" value="WAZ72543.1"/>
    <property type="molecule type" value="Genomic_DNA"/>
</dbReference>
<dbReference type="InterPro" id="IPR007953">
    <property type="entry name" value="Holin-like_BlyB"/>
</dbReference>
<organism evidence="1">
    <name type="scientific">Borrelia miyamotoi</name>
    <dbReference type="NCBI Taxonomy" id="47466"/>
    <lineage>
        <taxon>Bacteria</taxon>
        <taxon>Pseudomonadati</taxon>
        <taxon>Spirochaetota</taxon>
        <taxon>Spirochaetia</taxon>
        <taxon>Spirochaetales</taxon>
        <taxon>Borreliaceae</taxon>
        <taxon>Borrelia</taxon>
    </lineage>
</organism>
<dbReference type="EMBL" id="CP044796">
    <property type="protein sequence ID" value="QFP48630.1"/>
    <property type="molecule type" value="Genomic_DNA"/>
</dbReference>
<evidence type="ECO:0000313" key="1">
    <source>
        <dbReference type="EMBL" id="QFP42498.1"/>
    </source>
</evidence>
<evidence type="ECO:0000313" key="2">
    <source>
        <dbReference type="EMBL" id="QFP48630.1"/>
    </source>
</evidence>
<dbReference type="Proteomes" id="UP001164513">
    <property type="component" value="Plasmid pZSt-cp30-5xcp24-1"/>
</dbReference>
<geneLocation type="plasmid" evidence="3 4">
    <name>pZSt-cp30-5xcp24-1</name>
</geneLocation>
<accession>A0A5P8ARK5</accession>
<dbReference type="Pfam" id="PF05289">
    <property type="entry name" value="BLYB"/>
    <property type="match status" value="1"/>
</dbReference>
<reference evidence="1" key="1">
    <citation type="submission" date="2019-10" db="EMBL/GenBank/DDBJ databases">
        <title>Whole genome sequencing of Borrelia miyamotoi strains isolated in Europe.</title>
        <authorList>
            <person name="Sprong H."/>
            <person name="Azagi T."/>
            <person name="Kuleshov K.V."/>
            <person name="Platonov A.E."/>
            <person name="Hoornstra D."/>
            <person name="Hovius J.W."/>
        </authorList>
    </citation>
    <scope>NUCLEOTIDE SEQUENCE</scope>
    <source>
        <strain evidence="2">NL-IR-1</strain>
        <strain evidence="1">NL-IR-2</strain>
        <plasmid evidence="1">unnamed</plasmid>
    </source>
</reference>
<dbReference type="EMBL" id="CP044635">
    <property type="protein sequence ID" value="QFP42498.1"/>
    <property type="molecule type" value="Genomic_DNA"/>
</dbReference>
<protein>
    <submittedName>
        <fullName evidence="3">BlyB family putative holin accessory protein</fullName>
    </submittedName>
</protein>
<gene>
    <name evidence="1" type="ORF">F9Y90_05185</name>
    <name evidence="2" type="ORF">F9Y91_05250</name>
    <name evidence="3" type="ORF">O5404_05715</name>
</gene>
<evidence type="ECO:0000313" key="3">
    <source>
        <dbReference type="EMBL" id="WAZ72543.1"/>
    </source>
</evidence>
<geneLocation type="plasmid" evidence="1">
    <name>unnamed</name>
</geneLocation>
<evidence type="ECO:0000313" key="4">
    <source>
        <dbReference type="Proteomes" id="UP001164513"/>
    </source>
</evidence>
<dbReference type="RefSeq" id="WP_152301202.1">
    <property type="nucleotide sequence ID" value="NZ_CP044635.1"/>
</dbReference>
<dbReference type="AlphaFoldDB" id="A0A5P8ARK5"/>